<dbReference type="SMART" id="SM00360">
    <property type="entry name" value="RRM"/>
    <property type="match status" value="1"/>
</dbReference>
<sequence length="138" mass="15160">MQADSGSRTLYVGGLEESVTPDLLRSAFIVFGEIRTVELPIDPKTGKHRGFGFVEFEETDDAEHAIDNMHESEILGRVLTVNLARGSAKSFRSKRPVWADDFFYRQGLAEQGLEVDENLLAEGAATENKQKKASGAAT</sequence>
<dbReference type="EMBL" id="CDMZ01002608">
    <property type="protein sequence ID" value="CEM43093.1"/>
    <property type="molecule type" value="Genomic_DNA"/>
</dbReference>
<dbReference type="PANTHER" id="PTHR48037:SF1">
    <property type="entry name" value="RRM DOMAIN-CONTAINING PROTEIN"/>
    <property type="match status" value="1"/>
</dbReference>
<dbReference type="VEuPathDB" id="CryptoDB:Cvel_6743"/>
<dbReference type="InterPro" id="IPR035979">
    <property type="entry name" value="RBD_domain_sf"/>
</dbReference>
<organism evidence="4">
    <name type="scientific">Chromera velia CCMP2878</name>
    <dbReference type="NCBI Taxonomy" id="1169474"/>
    <lineage>
        <taxon>Eukaryota</taxon>
        <taxon>Sar</taxon>
        <taxon>Alveolata</taxon>
        <taxon>Colpodellida</taxon>
        <taxon>Chromeraceae</taxon>
        <taxon>Chromera</taxon>
    </lineage>
</organism>
<dbReference type="SUPFAM" id="SSF54928">
    <property type="entry name" value="RNA-binding domain, RBD"/>
    <property type="match status" value="1"/>
</dbReference>
<proteinExistence type="predicted"/>
<dbReference type="Gene3D" id="3.30.70.330">
    <property type="match status" value="1"/>
</dbReference>
<dbReference type="GO" id="GO:0003723">
    <property type="term" value="F:RNA binding"/>
    <property type="evidence" value="ECO:0007669"/>
    <property type="project" value="UniProtKB-UniRule"/>
</dbReference>
<dbReference type="AlphaFoldDB" id="A0A0G4HG59"/>
<dbReference type="InterPro" id="IPR000504">
    <property type="entry name" value="RRM_dom"/>
</dbReference>
<name>A0A0G4HG59_9ALVE</name>
<dbReference type="InterPro" id="IPR034168">
    <property type="entry name" value="PPIE_RRM"/>
</dbReference>
<feature type="domain" description="RRM" evidence="3">
    <location>
        <begin position="8"/>
        <end position="86"/>
    </location>
</feature>
<evidence type="ECO:0000313" key="4">
    <source>
        <dbReference type="EMBL" id="CEM43093.1"/>
    </source>
</evidence>
<dbReference type="PROSITE" id="PS50102">
    <property type="entry name" value="RRM"/>
    <property type="match status" value="1"/>
</dbReference>
<keyword evidence="1 2" id="KW-0694">RNA-binding</keyword>
<evidence type="ECO:0000256" key="2">
    <source>
        <dbReference type="PROSITE-ProRule" id="PRU00176"/>
    </source>
</evidence>
<accession>A0A0G4HG59</accession>
<dbReference type="PhylomeDB" id="A0A0G4HG59"/>
<dbReference type="Pfam" id="PF00076">
    <property type="entry name" value="RRM_1"/>
    <property type="match status" value="1"/>
</dbReference>
<evidence type="ECO:0000256" key="1">
    <source>
        <dbReference type="ARBA" id="ARBA00022884"/>
    </source>
</evidence>
<dbReference type="PANTHER" id="PTHR48037">
    <property type="entry name" value="ATPASE E1"/>
    <property type="match status" value="1"/>
</dbReference>
<evidence type="ECO:0000259" key="3">
    <source>
        <dbReference type="PROSITE" id="PS50102"/>
    </source>
</evidence>
<dbReference type="CDD" id="cd12347">
    <property type="entry name" value="RRM_PPIE"/>
    <property type="match status" value="1"/>
</dbReference>
<dbReference type="InterPro" id="IPR012677">
    <property type="entry name" value="Nucleotide-bd_a/b_plait_sf"/>
</dbReference>
<gene>
    <name evidence="4" type="ORF">Cvel_6743</name>
</gene>
<reference evidence="4" key="1">
    <citation type="submission" date="2014-11" db="EMBL/GenBank/DDBJ databases">
        <authorList>
            <person name="Otto D Thomas"/>
            <person name="Naeem Raeece"/>
        </authorList>
    </citation>
    <scope>NUCLEOTIDE SEQUENCE</scope>
</reference>
<protein>
    <recommendedName>
        <fullName evidence="3">RRM domain-containing protein</fullName>
    </recommendedName>
</protein>